<feature type="compositionally biased region" description="Basic and acidic residues" evidence="5">
    <location>
        <begin position="105"/>
        <end position="114"/>
    </location>
</feature>
<proteinExistence type="predicted"/>
<evidence type="ECO:0000256" key="3">
    <source>
        <dbReference type="ARBA" id="ARBA00023123"/>
    </source>
</evidence>
<keyword evidence="2" id="KW-0067">ATP-binding</keyword>
<reference evidence="7" key="1">
    <citation type="submission" date="2021-02" db="EMBL/GenBank/DDBJ databases">
        <authorList>
            <person name="Nowell W R."/>
        </authorList>
    </citation>
    <scope>NUCLEOTIDE SEQUENCE</scope>
    <source>
        <strain evidence="7">Ploen Becks lab</strain>
    </source>
</reference>
<dbReference type="InterPro" id="IPR036961">
    <property type="entry name" value="Kinesin_motor_dom_sf"/>
</dbReference>
<keyword evidence="1" id="KW-0547">Nucleotide-binding</keyword>
<dbReference type="AlphaFoldDB" id="A0A813P437"/>
<name>A0A813P437_9BILA</name>
<keyword evidence="8" id="KW-1185">Reference proteome</keyword>
<dbReference type="Proteomes" id="UP000663879">
    <property type="component" value="Unassembled WGS sequence"/>
</dbReference>
<evidence type="ECO:0000313" key="7">
    <source>
        <dbReference type="EMBL" id="CAF0747920.1"/>
    </source>
</evidence>
<dbReference type="EMBL" id="CAJNOC010000343">
    <property type="protein sequence ID" value="CAF0747920.1"/>
    <property type="molecule type" value="Genomic_DNA"/>
</dbReference>
<dbReference type="Gene3D" id="3.40.850.10">
    <property type="entry name" value="Kinesin motor domain"/>
    <property type="match status" value="1"/>
</dbReference>
<dbReference type="GO" id="GO:0016459">
    <property type="term" value="C:myosin complex"/>
    <property type="evidence" value="ECO:0007669"/>
    <property type="project" value="UniProtKB-KW"/>
</dbReference>
<evidence type="ECO:0000256" key="2">
    <source>
        <dbReference type="ARBA" id="ARBA00022840"/>
    </source>
</evidence>
<feature type="region of interest" description="Disordered" evidence="5">
    <location>
        <begin position="52"/>
        <end position="114"/>
    </location>
</feature>
<evidence type="ECO:0000256" key="1">
    <source>
        <dbReference type="ARBA" id="ARBA00022741"/>
    </source>
</evidence>
<evidence type="ECO:0000259" key="6">
    <source>
        <dbReference type="Pfam" id="PF00063"/>
    </source>
</evidence>
<keyword evidence="3" id="KW-0518">Myosin</keyword>
<keyword evidence="4" id="KW-0505">Motor protein</keyword>
<dbReference type="GO" id="GO:0005524">
    <property type="term" value="F:ATP binding"/>
    <property type="evidence" value="ECO:0007669"/>
    <property type="project" value="UniProtKB-KW"/>
</dbReference>
<comment type="caution">
    <text evidence="7">The sequence shown here is derived from an EMBL/GenBank/DDBJ whole genome shotgun (WGS) entry which is preliminary data.</text>
</comment>
<evidence type="ECO:0000256" key="5">
    <source>
        <dbReference type="SAM" id="MobiDB-lite"/>
    </source>
</evidence>
<gene>
    <name evidence="7" type="ORF">OXX778_LOCUS3756</name>
</gene>
<accession>A0A813P437</accession>
<evidence type="ECO:0000313" key="8">
    <source>
        <dbReference type="Proteomes" id="UP000663879"/>
    </source>
</evidence>
<dbReference type="SUPFAM" id="SSF52540">
    <property type="entry name" value="P-loop containing nucleoside triphosphate hydrolases"/>
    <property type="match status" value="1"/>
</dbReference>
<sequence length="114" mass="12424">MELFGNHKKTTYNEKSSRFGKFIQIDFNHCRHIVGGSMKAYLLELFRNPTSSTLFSDSDSTSDKTSPSSSLESEILPSSSSSSSSSRSSSSSSSSSSSPIQDLDSALKKTYMDI</sequence>
<organism evidence="7 8">
    <name type="scientific">Brachionus calyciflorus</name>
    <dbReference type="NCBI Taxonomy" id="104777"/>
    <lineage>
        <taxon>Eukaryota</taxon>
        <taxon>Metazoa</taxon>
        <taxon>Spiralia</taxon>
        <taxon>Gnathifera</taxon>
        <taxon>Rotifera</taxon>
        <taxon>Eurotatoria</taxon>
        <taxon>Monogononta</taxon>
        <taxon>Pseudotrocha</taxon>
        <taxon>Ploima</taxon>
        <taxon>Brachionidae</taxon>
        <taxon>Brachionus</taxon>
    </lineage>
</organism>
<dbReference type="OrthoDB" id="6108017at2759"/>
<protein>
    <recommendedName>
        <fullName evidence="6">Myosin motor domain-containing protein</fullName>
    </recommendedName>
</protein>
<feature type="domain" description="Myosin motor" evidence="6">
    <location>
        <begin position="1"/>
        <end position="46"/>
    </location>
</feature>
<feature type="compositionally biased region" description="Low complexity" evidence="5">
    <location>
        <begin position="52"/>
        <end position="104"/>
    </location>
</feature>
<evidence type="ECO:0000256" key="4">
    <source>
        <dbReference type="ARBA" id="ARBA00023175"/>
    </source>
</evidence>
<dbReference type="GO" id="GO:0003774">
    <property type="term" value="F:cytoskeletal motor activity"/>
    <property type="evidence" value="ECO:0007669"/>
    <property type="project" value="InterPro"/>
</dbReference>
<dbReference type="InterPro" id="IPR001609">
    <property type="entry name" value="Myosin_head_motor_dom-like"/>
</dbReference>
<dbReference type="InterPro" id="IPR027417">
    <property type="entry name" value="P-loop_NTPase"/>
</dbReference>
<dbReference type="Pfam" id="PF00063">
    <property type="entry name" value="Myosin_head"/>
    <property type="match status" value="1"/>
</dbReference>